<evidence type="ECO:0000313" key="4">
    <source>
        <dbReference type="Proteomes" id="UP001056384"/>
    </source>
</evidence>
<evidence type="ECO:0000256" key="1">
    <source>
        <dbReference type="SAM" id="MobiDB-lite"/>
    </source>
</evidence>
<gene>
    <name evidence="3" type="ORF">Slin15195_G092340</name>
</gene>
<proteinExistence type="predicted"/>
<feature type="compositionally biased region" description="Acidic residues" evidence="1">
    <location>
        <begin position="628"/>
        <end position="638"/>
    </location>
</feature>
<sequence length="689" mass="78457">MTAANTKKKLVKRGPRINWTHEMRVALHLIISEFELQGKQRATIFNTIFAAELSQYGLPEGTRIEVLKIQYDMRKYPEKYKYWPIIMAPPTTQAEADVREAVRAQIRQAVQHATDSRPRKAPGSSSRSAGQEKPRILPQGDNIKVARVMHTPLRASVRPRPEDVTTPAPMPQTPSPTKRRIAVDGDSDLEHEPAVPSLTPDRKRTRVVERVYQPLLESPNRGETARRHAKYKPVTPPQQSNTPKGKYIHTRGDGTNVVVSDKRRNILGQSLVPVPHDIAQPPLPWLLFRYYEEQNPRDHNGEDGFMARKYFQSLPPPLPPKSVDLDMKDVLNHMDRRTQETPFISTCNKLLWIVQLAIKEAKRGVSNGRIALLDPAVIGQRAIFWAPPFHREIADKSAEFRNGAFRYCGNYEFLVWGSIPREAIITTVKVTDLLRLPQLQPVIGNILRFDVLRSHAALGKKEAEFKSHGIRLDSTTAAGIARLTRFLGLTSKSPVQHLSHIVADVVRGWHLSVIFQEPRAWRKLASDFARALAGDHWMEPEKQQSLKLAFLDGIRWSQGDFNARHKVELMAAMQRKARLIGLEFPAKIVSDELDAWKVRLFTHENNVARLLGGNARQPLLGSAITDMVEDNESEDDDGQDRMVESEDEREAMPTPGPSRPKWSWTRRMRIEDDEYQHDAGEEIQYELDD</sequence>
<dbReference type="Pfam" id="PF24494">
    <property type="entry name" value="DUF7587"/>
    <property type="match status" value="1"/>
</dbReference>
<evidence type="ECO:0000313" key="3">
    <source>
        <dbReference type="EMBL" id="USW55915.1"/>
    </source>
</evidence>
<name>A0A9Q9B0I4_9PEZI</name>
<keyword evidence="4" id="KW-1185">Reference proteome</keyword>
<feature type="region of interest" description="Disordered" evidence="1">
    <location>
        <begin position="628"/>
        <end position="666"/>
    </location>
</feature>
<dbReference type="AlphaFoldDB" id="A0A9Q9B0I4"/>
<feature type="region of interest" description="Disordered" evidence="1">
    <location>
        <begin position="219"/>
        <end position="252"/>
    </location>
</feature>
<feature type="region of interest" description="Disordered" evidence="1">
    <location>
        <begin position="109"/>
        <end position="179"/>
    </location>
</feature>
<evidence type="ECO:0000259" key="2">
    <source>
        <dbReference type="Pfam" id="PF24494"/>
    </source>
</evidence>
<organism evidence="3 4">
    <name type="scientific">Septoria linicola</name>
    <dbReference type="NCBI Taxonomy" id="215465"/>
    <lineage>
        <taxon>Eukaryota</taxon>
        <taxon>Fungi</taxon>
        <taxon>Dikarya</taxon>
        <taxon>Ascomycota</taxon>
        <taxon>Pezizomycotina</taxon>
        <taxon>Dothideomycetes</taxon>
        <taxon>Dothideomycetidae</taxon>
        <taxon>Mycosphaerellales</taxon>
        <taxon>Mycosphaerellaceae</taxon>
        <taxon>Septoria</taxon>
    </lineage>
</organism>
<dbReference type="EMBL" id="CP099425">
    <property type="protein sequence ID" value="USW55915.1"/>
    <property type="molecule type" value="Genomic_DNA"/>
</dbReference>
<feature type="domain" description="DUF7587" evidence="2">
    <location>
        <begin position="283"/>
        <end position="433"/>
    </location>
</feature>
<reference evidence="3" key="1">
    <citation type="submission" date="2022-06" db="EMBL/GenBank/DDBJ databases">
        <title>Complete genome sequences of two strains of the flax pathogen Septoria linicola.</title>
        <authorList>
            <person name="Lapalu N."/>
            <person name="Simon A."/>
            <person name="Demenou B."/>
            <person name="Paumier D."/>
            <person name="Guillot M.-P."/>
            <person name="Gout L."/>
            <person name="Valade R."/>
        </authorList>
    </citation>
    <scope>NUCLEOTIDE SEQUENCE</scope>
    <source>
        <strain evidence="3">SE15195</strain>
    </source>
</reference>
<protein>
    <recommendedName>
        <fullName evidence="2">DUF7587 domain-containing protein</fullName>
    </recommendedName>
</protein>
<accession>A0A9Q9B0I4</accession>
<dbReference type="InterPro" id="IPR056009">
    <property type="entry name" value="DUF7587"/>
</dbReference>
<dbReference type="Proteomes" id="UP001056384">
    <property type="component" value="Chromosome 8"/>
</dbReference>